<keyword evidence="2" id="KW-0677">Repeat</keyword>
<organism evidence="5 7">
    <name type="scientific">Didymodactylos carnosus</name>
    <dbReference type="NCBI Taxonomy" id="1234261"/>
    <lineage>
        <taxon>Eukaryota</taxon>
        <taxon>Metazoa</taxon>
        <taxon>Spiralia</taxon>
        <taxon>Gnathifera</taxon>
        <taxon>Rotifera</taxon>
        <taxon>Eurotatoria</taxon>
        <taxon>Bdelloidea</taxon>
        <taxon>Philodinida</taxon>
        <taxon>Philodinidae</taxon>
        <taxon>Didymodactylos</taxon>
    </lineage>
</organism>
<evidence type="ECO:0000256" key="4">
    <source>
        <dbReference type="PROSITE-ProRule" id="PRU00504"/>
    </source>
</evidence>
<dbReference type="PANTHER" id="PTHR10680:SF14">
    <property type="entry name" value="PEPTIDYL-GLYCINE ALPHA-AMIDATING MONOOXYGENASE"/>
    <property type="match status" value="1"/>
</dbReference>
<dbReference type="EMBL" id="CAJNOQ010008147">
    <property type="protein sequence ID" value="CAF1189479.1"/>
    <property type="molecule type" value="Genomic_DNA"/>
</dbReference>
<dbReference type="AlphaFoldDB" id="A0A814VLY5"/>
<evidence type="ECO:0000256" key="2">
    <source>
        <dbReference type="ARBA" id="ARBA00022737"/>
    </source>
</evidence>
<feature type="repeat" description="NHL" evidence="4">
    <location>
        <begin position="245"/>
        <end position="288"/>
    </location>
</feature>
<dbReference type="InterPro" id="IPR011042">
    <property type="entry name" value="6-blade_b-propeller_TolB-like"/>
</dbReference>
<dbReference type="Proteomes" id="UP000663829">
    <property type="component" value="Unassembled WGS sequence"/>
</dbReference>
<dbReference type="OrthoDB" id="10067031at2759"/>
<evidence type="ECO:0000313" key="7">
    <source>
        <dbReference type="Proteomes" id="UP000663829"/>
    </source>
</evidence>
<accession>A0A814VLY5</accession>
<proteinExistence type="predicted"/>
<dbReference type="EMBL" id="CAJOBC010008148">
    <property type="protein sequence ID" value="CAF3953719.1"/>
    <property type="molecule type" value="Genomic_DNA"/>
</dbReference>
<dbReference type="Pfam" id="PF01436">
    <property type="entry name" value="NHL"/>
    <property type="match status" value="3"/>
</dbReference>
<name>A0A814VLY5_9BILA</name>
<protein>
    <recommendedName>
        <fullName evidence="8">NHL repeat containing protein</fullName>
    </recommendedName>
</protein>
<dbReference type="InterPro" id="IPR001258">
    <property type="entry name" value="NHL_repeat"/>
</dbReference>
<evidence type="ECO:0008006" key="8">
    <source>
        <dbReference type="Google" id="ProtNLM"/>
    </source>
</evidence>
<sequence>MTNIIRPNRLGDQNYWDPIYCIGEGLTGACLPNGWNANGTTVAGSTGVLGSNASLLEYPNDVAIDSNDSLYIADTNNQRIQQWSHGSLTGVTVAGSGTIGSTSNDFSFPRALFVDTTNNSNNLYVADFYNYRIQKWRNGMSSGFTVAGAGGNASNQFTLPMGIYVDSSAAIYVADTENHRIQKWTQRSSSGTTVAGGNGMGSSLNQLSFPRNVICDTDGTLYIPDTNNHRIMKWTIGASNGSIIAGISGTSGTSETMLNYPNGITFDSDRNLYVADSSNHRVQKFLSCTGT</sequence>
<dbReference type="PANTHER" id="PTHR10680">
    <property type="entry name" value="PEPTIDYL-GLYCINE ALPHA-AMIDATING MONOOXYGENASE"/>
    <property type="match status" value="1"/>
</dbReference>
<dbReference type="Proteomes" id="UP000681722">
    <property type="component" value="Unassembled WGS sequence"/>
</dbReference>
<keyword evidence="3" id="KW-0325">Glycoprotein</keyword>
<evidence type="ECO:0000256" key="3">
    <source>
        <dbReference type="ARBA" id="ARBA00023180"/>
    </source>
</evidence>
<keyword evidence="1" id="KW-0732">Signal</keyword>
<evidence type="ECO:0000313" key="5">
    <source>
        <dbReference type="EMBL" id="CAF1189479.1"/>
    </source>
</evidence>
<dbReference type="SUPFAM" id="SSF101898">
    <property type="entry name" value="NHL repeat"/>
    <property type="match status" value="1"/>
</dbReference>
<evidence type="ECO:0000313" key="6">
    <source>
        <dbReference type="EMBL" id="CAF3953719.1"/>
    </source>
</evidence>
<dbReference type="PROSITE" id="PS51125">
    <property type="entry name" value="NHL"/>
    <property type="match status" value="3"/>
</dbReference>
<gene>
    <name evidence="5" type="ORF">GPM918_LOCUS23127</name>
    <name evidence="6" type="ORF">SRO942_LOCUS23126</name>
</gene>
<reference evidence="5" key="1">
    <citation type="submission" date="2021-02" db="EMBL/GenBank/DDBJ databases">
        <authorList>
            <person name="Nowell W R."/>
        </authorList>
    </citation>
    <scope>NUCLEOTIDE SEQUENCE</scope>
</reference>
<dbReference type="Gene3D" id="2.120.10.30">
    <property type="entry name" value="TolB, C-terminal domain"/>
    <property type="match status" value="1"/>
</dbReference>
<evidence type="ECO:0000256" key="1">
    <source>
        <dbReference type="ARBA" id="ARBA00022729"/>
    </source>
</evidence>
<dbReference type="Gene3D" id="2.40.10.500">
    <property type="match status" value="2"/>
</dbReference>
<feature type="repeat" description="NHL" evidence="4">
    <location>
        <begin position="43"/>
        <end position="86"/>
    </location>
</feature>
<keyword evidence="7" id="KW-1185">Reference proteome</keyword>
<feature type="repeat" description="NHL" evidence="4">
    <location>
        <begin position="156"/>
        <end position="187"/>
    </location>
</feature>
<comment type="caution">
    <text evidence="5">The sequence shown here is derived from an EMBL/GenBank/DDBJ whole genome shotgun (WGS) entry which is preliminary data.</text>
</comment>
<dbReference type="CDD" id="cd05819">
    <property type="entry name" value="NHL"/>
    <property type="match status" value="1"/>
</dbReference>